<evidence type="ECO:0000256" key="1">
    <source>
        <dbReference type="SAM" id="MobiDB-lite"/>
    </source>
</evidence>
<name>A0A5J5CX70_9PERO</name>
<dbReference type="AlphaFoldDB" id="A0A5J5CX70"/>
<feature type="compositionally biased region" description="Polar residues" evidence="1">
    <location>
        <begin position="73"/>
        <end position="82"/>
    </location>
</feature>
<reference evidence="2 3" key="1">
    <citation type="submission" date="2019-08" db="EMBL/GenBank/DDBJ databases">
        <title>A chromosome-level genome assembly, high-density linkage maps, and genome scans reveal the genomic architecture of hybrid incompatibilities underlying speciation via character displacement in darters (Percidae: Etheostominae).</title>
        <authorList>
            <person name="Moran R.L."/>
            <person name="Catchen J.M."/>
            <person name="Fuller R.C."/>
        </authorList>
    </citation>
    <scope>NUCLEOTIDE SEQUENCE [LARGE SCALE GENOMIC DNA]</scope>
    <source>
        <strain evidence="2">EspeVRDwgs_2016</strain>
        <tissue evidence="2">Muscle</tissue>
    </source>
</reference>
<accession>A0A5J5CX70</accession>
<dbReference type="EMBL" id="VOFY01000014">
    <property type="protein sequence ID" value="KAA8586317.1"/>
    <property type="molecule type" value="Genomic_DNA"/>
</dbReference>
<comment type="caution">
    <text evidence="2">The sequence shown here is derived from an EMBL/GenBank/DDBJ whole genome shotgun (WGS) entry which is preliminary data.</text>
</comment>
<organism evidence="2 3">
    <name type="scientific">Etheostoma spectabile</name>
    <name type="common">orangethroat darter</name>
    <dbReference type="NCBI Taxonomy" id="54343"/>
    <lineage>
        <taxon>Eukaryota</taxon>
        <taxon>Metazoa</taxon>
        <taxon>Chordata</taxon>
        <taxon>Craniata</taxon>
        <taxon>Vertebrata</taxon>
        <taxon>Euteleostomi</taxon>
        <taxon>Actinopterygii</taxon>
        <taxon>Neopterygii</taxon>
        <taxon>Teleostei</taxon>
        <taxon>Neoteleostei</taxon>
        <taxon>Acanthomorphata</taxon>
        <taxon>Eupercaria</taxon>
        <taxon>Perciformes</taxon>
        <taxon>Percoidei</taxon>
        <taxon>Percidae</taxon>
        <taxon>Etheostomatinae</taxon>
        <taxon>Etheostoma</taxon>
    </lineage>
</organism>
<gene>
    <name evidence="2" type="ORF">FQN60_007886</name>
</gene>
<dbReference type="Proteomes" id="UP000327493">
    <property type="component" value="Chromosome 14"/>
</dbReference>
<feature type="region of interest" description="Disordered" evidence="1">
    <location>
        <begin position="59"/>
        <end position="82"/>
    </location>
</feature>
<evidence type="ECO:0000313" key="2">
    <source>
        <dbReference type="EMBL" id="KAA8586317.1"/>
    </source>
</evidence>
<sequence>MTDTQRIFFGKGSARPTTTSTGLWLHCSTGMEQCRSGAVRPLLLYWLCPSVKRMGRWRQHQPRHTETGAALTEPSSPSGYLV</sequence>
<keyword evidence="3" id="KW-1185">Reference proteome</keyword>
<proteinExistence type="predicted"/>
<evidence type="ECO:0000313" key="3">
    <source>
        <dbReference type="Proteomes" id="UP000327493"/>
    </source>
</evidence>
<protein>
    <submittedName>
        <fullName evidence="2">Uncharacterized protein</fullName>
    </submittedName>
</protein>